<dbReference type="UniPathway" id="UPA00988"/>
<evidence type="ECO:0000256" key="1">
    <source>
        <dbReference type="ARBA" id="ARBA00005043"/>
    </source>
</evidence>
<name>A0A1B2JJF2_PICPA</name>
<dbReference type="PANTHER" id="PTHR16184">
    <property type="entry name" value="ELONGATOR COMPLEX PROTEIN 6"/>
    <property type="match status" value="1"/>
</dbReference>
<sequence>MSHQPQDFSLFKTGEVIPQGLIDSKTFRSCFVYTDTQGTSSSWLTTCFVENLIFGTCYINKDASSFKTSKFSIKNPRSRVIIVSFLHGISFYNKTWVKYLGVDPSFQGNENLGFFDLSTAEAPVDKLFKPVIAALKSSTLPCTVILDHPELYFLTNRCSINEFMTQISYLNSLTNILISTSADANLIDLHETDPSTITHRQTEFLTKLYHRSQMILSLRPLETGRADDVTGTITVSKGSISFEDEVKNLETNEHQYLYLVNKEGSVKVFFR</sequence>
<dbReference type="PANTHER" id="PTHR16184:SF6">
    <property type="entry name" value="ELONGATOR COMPLEX PROTEIN 6"/>
    <property type="match status" value="1"/>
</dbReference>
<dbReference type="GO" id="GO:0002098">
    <property type="term" value="P:tRNA wobble uridine modification"/>
    <property type="evidence" value="ECO:0007669"/>
    <property type="project" value="InterPro"/>
</dbReference>
<accession>A0A1B2JJF2</accession>
<protein>
    <submittedName>
        <fullName evidence="3">BA75_04979T0</fullName>
    </submittedName>
</protein>
<evidence type="ECO:0000313" key="3">
    <source>
        <dbReference type="EMBL" id="ANZ77988.1"/>
    </source>
</evidence>
<evidence type="ECO:0000256" key="2">
    <source>
        <dbReference type="ARBA" id="ARBA00008837"/>
    </source>
</evidence>
<dbReference type="OrthoDB" id="9995306at2759"/>
<keyword evidence="4" id="KW-1185">Reference proteome</keyword>
<dbReference type="AlphaFoldDB" id="A0A1B2JJF2"/>
<dbReference type="Gene3D" id="3.40.50.300">
    <property type="entry name" value="P-loop containing nucleotide triphosphate hydrolases"/>
    <property type="match status" value="1"/>
</dbReference>
<reference evidence="3 4" key="1">
    <citation type="submission" date="2016-02" db="EMBL/GenBank/DDBJ databases">
        <title>Comparative genomic and transcriptomic foundation for Pichia pastoris.</title>
        <authorList>
            <person name="Love K.R."/>
            <person name="Shah K.A."/>
            <person name="Whittaker C.A."/>
            <person name="Wu J."/>
            <person name="Bartlett M.C."/>
            <person name="Ma D."/>
            <person name="Leeson R.L."/>
            <person name="Priest M."/>
            <person name="Young S.K."/>
            <person name="Love J.C."/>
        </authorList>
    </citation>
    <scope>NUCLEOTIDE SEQUENCE [LARGE SCALE GENOMIC DNA]</scope>
    <source>
        <strain evidence="3 4">ATCC 28485</strain>
    </source>
</reference>
<comment type="pathway">
    <text evidence="1">tRNA modification; 5-methoxycarbonylmethyl-2-thiouridine-tRNA biosynthesis.</text>
</comment>
<comment type="similarity">
    <text evidence="2">Belongs to the ELP6 family.</text>
</comment>
<evidence type="ECO:0000313" key="4">
    <source>
        <dbReference type="Proteomes" id="UP000094565"/>
    </source>
</evidence>
<dbReference type="GO" id="GO:0033588">
    <property type="term" value="C:elongator holoenzyme complex"/>
    <property type="evidence" value="ECO:0007669"/>
    <property type="project" value="InterPro"/>
</dbReference>
<organism evidence="3 4">
    <name type="scientific">Komagataella pastoris</name>
    <name type="common">Yeast</name>
    <name type="synonym">Pichia pastoris</name>
    <dbReference type="NCBI Taxonomy" id="4922"/>
    <lineage>
        <taxon>Eukaryota</taxon>
        <taxon>Fungi</taxon>
        <taxon>Dikarya</taxon>
        <taxon>Ascomycota</taxon>
        <taxon>Saccharomycotina</taxon>
        <taxon>Pichiomycetes</taxon>
        <taxon>Pichiales</taxon>
        <taxon>Pichiaceae</taxon>
        <taxon>Komagataella</taxon>
    </lineage>
</organism>
<gene>
    <name evidence="3" type="ORF">ATY40_BA7504979</name>
</gene>
<dbReference type="CDD" id="cd19495">
    <property type="entry name" value="Elp6"/>
    <property type="match status" value="1"/>
</dbReference>
<dbReference type="InterPro" id="IPR018627">
    <property type="entry name" value="ELP6"/>
</dbReference>
<dbReference type="EMBL" id="CP014587">
    <property type="protein sequence ID" value="ANZ77988.1"/>
    <property type="molecule type" value="Genomic_DNA"/>
</dbReference>
<dbReference type="InterPro" id="IPR027417">
    <property type="entry name" value="P-loop_NTPase"/>
</dbReference>
<proteinExistence type="inferred from homology"/>
<dbReference type="Proteomes" id="UP000094565">
    <property type="component" value="Chromosome 4"/>
</dbReference>